<reference evidence="1 2" key="1">
    <citation type="submission" date="2019-07" db="EMBL/GenBank/DDBJ databases">
        <title>Sulfurimonas paralvinellae sp. nov., a novel mesophilic, hydrogen- and sulfur-oxidizing chemolithoautotroph within the Epsilonproteo- bacteria isolated from a deep-sea hydrothermal vent polychaete nest, reclassification of Thiomicrospira denitrificans as Sulfurimonas denitrificans comb. nov. and emended description of the genus Sulfurimonas.</title>
        <authorList>
            <person name="Wang S."/>
            <person name="Jiang L."/>
            <person name="Shao Z."/>
        </authorList>
    </citation>
    <scope>NUCLEOTIDE SEQUENCE [LARGE SCALE GENOMIC DNA]</scope>
    <source>
        <strain evidence="1 2">GO25</strain>
    </source>
</reference>
<protein>
    <submittedName>
        <fullName evidence="1">Uncharacterized protein</fullName>
    </submittedName>
</protein>
<keyword evidence="2" id="KW-1185">Reference proteome</keyword>
<dbReference type="AlphaFoldDB" id="A0A7M1B808"/>
<accession>A0A7M1B808</accession>
<name>A0A7M1B808_9BACT</name>
<proteinExistence type="predicted"/>
<evidence type="ECO:0000313" key="1">
    <source>
        <dbReference type="EMBL" id="QOP45873.1"/>
    </source>
</evidence>
<dbReference type="EMBL" id="CP041406">
    <property type="protein sequence ID" value="QOP45873.1"/>
    <property type="molecule type" value="Genomic_DNA"/>
</dbReference>
<sequence length="111" mass="13142">MDQNEKLDLILGKIEELDRKMLYLFDRLEDTNQRIDAIYPNVGLYYKDVKKDMVTLDNNALNNFQKLSDSMHESHDIFIESLTQVFKGIDEEFNLIKDHLCSIDSSMMKQY</sequence>
<evidence type="ECO:0000313" key="2">
    <source>
        <dbReference type="Proteomes" id="UP000593580"/>
    </source>
</evidence>
<dbReference type="KEGG" id="spal:FM071_06045"/>
<dbReference type="Proteomes" id="UP000593580">
    <property type="component" value="Chromosome"/>
</dbReference>
<organism evidence="1 2">
    <name type="scientific">Sulfurimonas paralvinellae</name>
    <dbReference type="NCBI Taxonomy" id="317658"/>
    <lineage>
        <taxon>Bacteria</taxon>
        <taxon>Pseudomonadati</taxon>
        <taxon>Campylobacterota</taxon>
        <taxon>Epsilonproteobacteria</taxon>
        <taxon>Campylobacterales</taxon>
        <taxon>Sulfurimonadaceae</taxon>
        <taxon>Sulfurimonas</taxon>
    </lineage>
</organism>
<gene>
    <name evidence="1" type="ORF">FM071_06045</name>
</gene>
<dbReference type="RefSeq" id="WP_193109854.1">
    <property type="nucleotide sequence ID" value="NZ_CP041406.1"/>
</dbReference>